<name>A0A1N6GVW0_9LACT</name>
<dbReference type="Gene3D" id="3.10.450.40">
    <property type="match status" value="2"/>
</dbReference>
<evidence type="ECO:0000313" key="3">
    <source>
        <dbReference type="EMBL" id="SIO11683.1"/>
    </source>
</evidence>
<gene>
    <name evidence="3" type="ORF">SAMN05878443_1459</name>
</gene>
<feature type="domain" description="Cell wall elongation regulator TseB-like" evidence="2">
    <location>
        <begin position="37"/>
        <end position="80"/>
    </location>
</feature>
<dbReference type="STRING" id="28230.SAMN05878443_1459"/>
<sequence length="158" mass="17644">MKKGILITLAVVMSFVLVCSITLLTISQEPIKKAEKETIIIAKEAAGLVTVSDFYWYNRDKTYFSVVGSNKDDEEIMVIVTKDGGATTILNQDEFITEQQAKELTREAKGSVDILEARIGLEGDIPIWEVSYKEENGRLGYYVLTAKSGKWVSDIENI</sequence>
<dbReference type="AlphaFoldDB" id="A0A1N6GVW0"/>
<keyword evidence="1" id="KW-0472">Membrane</keyword>
<feature type="transmembrane region" description="Helical" evidence="1">
    <location>
        <begin position="6"/>
        <end position="26"/>
    </location>
</feature>
<protein>
    <submittedName>
        <fullName evidence="3">Uncharacterized protein YpmB</fullName>
    </submittedName>
</protein>
<evidence type="ECO:0000256" key="1">
    <source>
        <dbReference type="SAM" id="Phobius"/>
    </source>
</evidence>
<dbReference type="InterPro" id="IPR046350">
    <property type="entry name" value="Cystatin_sf"/>
</dbReference>
<dbReference type="eggNOG" id="COG5353">
    <property type="taxonomic scope" value="Bacteria"/>
</dbReference>
<keyword evidence="1" id="KW-0812">Transmembrane</keyword>
<dbReference type="RefSeq" id="WP_034548550.1">
    <property type="nucleotide sequence ID" value="NZ_FSRN01000001.1"/>
</dbReference>
<dbReference type="SUPFAM" id="SSF54403">
    <property type="entry name" value="Cystatin/monellin"/>
    <property type="match status" value="2"/>
</dbReference>
<keyword evidence="4" id="KW-1185">Reference proteome</keyword>
<dbReference type="Pfam" id="PF17881">
    <property type="entry name" value="TseB"/>
    <property type="match status" value="1"/>
</dbReference>
<evidence type="ECO:0000259" key="2">
    <source>
        <dbReference type="Pfam" id="PF17881"/>
    </source>
</evidence>
<proteinExistence type="predicted"/>
<reference evidence="4" key="1">
    <citation type="submission" date="2016-11" db="EMBL/GenBank/DDBJ databases">
        <authorList>
            <person name="Varghese N."/>
            <person name="Submissions S."/>
        </authorList>
    </citation>
    <scope>NUCLEOTIDE SEQUENCE [LARGE SCALE GENOMIC DNA]</scope>
    <source>
        <strain evidence="4">313</strain>
    </source>
</reference>
<dbReference type="Proteomes" id="UP000184758">
    <property type="component" value="Unassembled WGS sequence"/>
</dbReference>
<dbReference type="OrthoDB" id="2242521at2"/>
<accession>A0A1N6GVW0</accession>
<dbReference type="EMBL" id="FSRN01000001">
    <property type="protein sequence ID" value="SIO11683.1"/>
    <property type="molecule type" value="Genomic_DNA"/>
</dbReference>
<keyword evidence="1" id="KW-1133">Transmembrane helix</keyword>
<dbReference type="InterPro" id="IPR041401">
    <property type="entry name" value="TseB-like_dom"/>
</dbReference>
<organism evidence="3 4">
    <name type="scientific">Carnobacterium alterfunditum</name>
    <dbReference type="NCBI Taxonomy" id="28230"/>
    <lineage>
        <taxon>Bacteria</taxon>
        <taxon>Bacillati</taxon>
        <taxon>Bacillota</taxon>
        <taxon>Bacilli</taxon>
        <taxon>Lactobacillales</taxon>
        <taxon>Carnobacteriaceae</taxon>
        <taxon>Carnobacterium</taxon>
    </lineage>
</organism>
<evidence type="ECO:0000313" key="4">
    <source>
        <dbReference type="Proteomes" id="UP000184758"/>
    </source>
</evidence>